<dbReference type="EMBL" id="LGRX02002294">
    <property type="protein sequence ID" value="KAK3284389.1"/>
    <property type="molecule type" value="Genomic_DNA"/>
</dbReference>
<gene>
    <name evidence="1" type="ORF">CYMTET_7960</name>
</gene>
<comment type="caution">
    <text evidence="1">The sequence shown here is derived from an EMBL/GenBank/DDBJ whole genome shotgun (WGS) entry which is preliminary data.</text>
</comment>
<reference evidence="1 2" key="1">
    <citation type="journal article" date="2015" name="Genome Biol. Evol.">
        <title>Comparative Genomics of a Bacterivorous Green Alga Reveals Evolutionary Causalities and Consequences of Phago-Mixotrophic Mode of Nutrition.</title>
        <authorList>
            <person name="Burns J.A."/>
            <person name="Paasch A."/>
            <person name="Narechania A."/>
            <person name="Kim E."/>
        </authorList>
    </citation>
    <scope>NUCLEOTIDE SEQUENCE [LARGE SCALE GENOMIC DNA]</scope>
    <source>
        <strain evidence="1 2">PLY_AMNH</strain>
    </source>
</reference>
<proteinExistence type="predicted"/>
<sequence length="387" mass="42963">MFGFSDAPKHQCEMSQASEHKTFLPAPVKGYVGREIYTQRVRLRWLYPKLGLRSMVQLWLEELLRKYPPGSPVPRRELAGVVGKLQFVAPLIVGGQNMLSSVYEARDAFVNPLMASEPAGVQWDDGVMVHLEVDRARAELLGPAHRGECLLFRSGNSTTVSLINKQGTIMSPTLWEVGGALEVLRELLYLVTAALGGECQYCPGTPNALGCCCFKRTRLLCEVCSGVKPGLAALVRCGACWVLAAGWTGPSTEALARLVSHANRAMRVREGTSVIQRRGIRDFRNFLVHVAGHDLPASVQDVMGYIAYAAEVRSFRSWHIMRLNVKPGSLVGIEMDGCYIYDKCRLARVTDLPDEATADSDYVLSDYSEDWRDTLNDDDDNEDDYEL</sequence>
<dbReference type="AlphaFoldDB" id="A0AAE0LGY1"/>
<accession>A0AAE0LGY1</accession>
<name>A0AAE0LGY1_9CHLO</name>
<protein>
    <submittedName>
        <fullName evidence="1">Uncharacterized protein</fullName>
    </submittedName>
</protein>
<keyword evidence="2" id="KW-1185">Reference proteome</keyword>
<evidence type="ECO:0000313" key="2">
    <source>
        <dbReference type="Proteomes" id="UP001190700"/>
    </source>
</evidence>
<organism evidence="1 2">
    <name type="scientific">Cymbomonas tetramitiformis</name>
    <dbReference type="NCBI Taxonomy" id="36881"/>
    <lineage>
        <taxon>Eukaryota</taxon>
        <taxon>Viridiplantae</taxon>
        <taxon>Chlorophyta</taxon>
        <taxon>Pyramimonadophyceae</taxon>
        <taxon>Pyramimonadales</taxon>
        <taxon>Pyramimonadaceae</taxon>
        <taxon>Cymbomonas</taxon>
    </lineage>
</organism>
<evidence type="ECO:0000313" key="1">
    <source>
        <dbReference type="EMBL" id="KAK3284389.1"/>
    </source>
</evidence>
<dbReference type="Proteomes" id="UP001190700">
    <property type="component" value="Unassembled WGS sequence"/>
</dbReference>